<gene>
    <name evidence="7" type="ORF">METZ01_LOCUS363949</name>
</gene>
<evidence type="ECO:0000256" key="5">
    <source>
        <dbReference type="ARBA" id="ARBA00048128"/>
    </source>
</evidence>
<dbReference type="GO" id="GO:0003983">
    <property type="term" value="F:UTP:glucose-1-phosphate uridylyltransferase activity"/>
    <property type="evidence" value="ECO:0007669"/>
    <property type="project" value="UniProtKB-EC"/>
</dbReference>
<keyword evidence="4" id="KW-0548">Nucleotidyltransferase</keyword>
<dbReference type="EC" id="2.7.7.9" evidence="2"/>
<comment type="similarity">
    <text evidence="1">Belongs to the UDPGP type 2 family.</text>
</comment>
<dbReference type="Gene3D" id="3.90.550.10">
    <property type="entry name" value="Spore Coat Polysaccharide Biosynthesis Protein SpsA, Chain A"/>
    <property type="match status" value="1"/>
</dbReference>
<dbReference type="InterPro" id="IPR005771">
    <property type="entry name" value="GalU_uridylyltTrfase_bac/arc"/>
</dbReference>
<proteinExistence type="inferred from homology"/>
<evidence type="ECO:0000256" key="2">
    <source>
        <dbReference type="ARBA" id="ARBA00012415"/>
    </source>
</evidence>
<evidence type="ECO:0000259" key="6">
    <source>
        <dbReference type="Pfam" id="PF00483"/>
    </source>
</evidence>
<evidence type="ECO:0000256" key="4">
    <source>
        <dbReference type="ARBA" id="ARBA00022695"/>
    </source>
</evidence>
<keyword evidence="3" id="KW-0808">Transferase</keyword>
<evidence type="ECO:0000256" key="3">
    <source>
        <dbReference type="ARBA" id="ARBA00022679"/>
    </source>
</evidence>
<dbReference type="GO" id="GO:0006011">
    <property type="term" value="P:UDP-alpha-D-glucose metabolic process"/>
    <property type="evidence" value="ECO:0007669"/>
    <property type="project" value="InterPro"/>
</dbReference>
<dbReference type="Pfam" id="PF00483">
    <property type="entry name" value="NTP_transferase"/>
    <property type="match status" value="1"/>
</dbReference>
<feature type="domain" description="Nucleotidyl transferase" evidence="6">
    <location>
        <begin position="2"/>
        <end position="71"/>
    </location>
</feature>
<dbReference type="InterPro" id="IPR005835">
    <property type="entry name" value="NTP_transferase_dom"/>
</dbReference>
<dbReference type="AlphaFoldDB" id="A0A382SNP1"/>
<feature type="non-terminal residue" evidence="7">
    <location>
        <position position="90"/>
    </location>
</feature>
<evidence type="ECO:0000313" key="7">
    <source>
        <dbReference type="EMBL" id="SVD11095.1"/>
    </source>
</evidence>
<evidence type="ECO:0000256" key="1">
    <source>
        <dbReference type="ARBA" id="ARBA00006890"/>
    </source>
</evidence>
<dbReference type="InterPro" id="IPR029044">
    <property type="entry name" value="Nucleotide-diphossugar_trans"/>
</dbReference>
<organism evidence="7">
    <name type="scientific">marine metagenome</name>
    <dbReference type="NCBI Taxonomy" id="408172"/>
    <lineage>
        <taxon>unclassified sequences</taxon>
        <taxon>metagenomes</taxon>
        <taxon>ecological metagenomes</taxon>
    </lineage>
</organism>
<protein>
    <recommendedName>
        <fullName evidence="2">UTP--glucose-1-phosphate uridylyltransferase</fullName>
        <ecNumber evidence="2">2.7.7.9</ecNumber>
    </recommendedName>
</protein>
<comment type="catalytic activity">
    <reaction evidence="5">
        <text>alpha-D-glucose 1-phosphate + UTP + H(+) = UDP-alpha-D-glucose + diphosphate</text>
        <dbReference type="Rhea" id="RHEA:19889"/>
        <dbReference type="ChEBI" id="CHEBI:15378"/>
        <dbReference type="ChEBI" id="CHEBI:33019"/>
        <dbReference type="ChEBI" id="CHEBI:46398"/>
        <dbReference type="ChEBI" id="CHEBI:58601"/>
        <dbReference type="ChEBI" id="CHEBI:58885"/>
        <dbReference type="EC" id="2.7.7.9"/>
    </reaction>
</comment>
<accession>A0A382SNP1</accession>
<dbReference type="SUPFAM" id="SSF53448">
    <property type="entry name" value="Nucleotide-diphospho-sugar transferases"/>
    <property type="match status" value="1"/>
</dbReference>
<name>A0A382SNP1_9ZZZZ</name>
<sequence>MKAVIPAAGFGTRFLPLTKAQPKEMLPVVNKPTIQWVIEEAVDAGITDIAIITGKHKQAIAKHFRPMEKLESALEKAGKTKELEGVRKVN</sequence>
<reference evidence="7" key="1">
    <citation type="submission" date="2018-05" db="EMBL/GenBank/DDBJ databases">
        <authorList>
            <person name="Lanie J.A."/>
            <person name="Ng W.-L."/>
            <person name="Kazmierczak K.M."/>
            <person name="Andrzejewski T.M."/>
            <person name="Davidsen T.M."/>
            <person name="Wayne K.J."/>
            <person name="Tettelin H."/>
            <person name="Glass J.I."/>
            <person name="Rusch D."/>
            <person name="Podicherti R."/>
            <person name="Tsui H.-C.T."/>
            <person name="Winkler M.E."/>
        </authorList>
    </citation>
    <scope>NUCLEOTIDE SEQUENCE</scope>
</reference>
<dbReference type="PANTHER" id="PTHR43197:SF1">
    <property type="entry name" value="UTP--GLUCOSE-1-PHOSPHATE URIDYLYLTRANSFERASE"/>
    <property type="match status" value="1"/>
</dbReference>
<dbReference type="PANTHER" id="PTHR43197">
    <property type="entry name" value="UTP--GLUCOSE-1-PHOSPHATE URIDYLYLTRANSFERASE"/>
    <property type="match status" value="1"/>
</dbReference>
<dbReference type="EMBL" id="UINC01130188">
    <property type="protein sequence ID" value="SVD11095.1"/>
    <property type="molecule type" value="Genomic_DNA"/>
</dbReference>